<evidence type="ECO:0000313" key="2">
    <source>
        <dbReference type="EMBL" id="NEX62940.1"/>
    </source>
</evidence>
<name>A0A6B3SPW3_9BURK</name>
<reference evidence="2 3" key="1">
    <citation type="submission" date="2020-02" db="EMBL/GenBank/DDBJ databases">
        <authorList>
            <person name="Kim M.K."/>
        </authorList>
    </citation>
    <scope>NUCLEOTIDE SEQUENCE [LARGE SCALE GENOMIC DNA]</scope>
    <source>
        <strain evidence="2 3">17J57-3</strain>
    </source>
</reference>
<dbReference type="InterPro" id="IPR004843">
    <property type="entry name" value="Calcineurin-like_PHP"/>
</dbReference>
<proteinExistence type="predicted"/>
<feature type="domain" description="Calcineurin-like phosphoesterase" evidence="1">
    <location>
        <begin position="1"/>
        <end position="215"/>
    </location>
</feature>
<protein>
    <recommendedName>
        <fullName evidence="1">Calcineurin-like phosphoesterase domain-containing protein</fullName>
    </recommendedName>
</protein>
<comment type="caution">
    <text evidence="2">The sequence shown here is derived from an EMBL/GenBank/DDBJ whole genome shotgun (WGS) entry which is preliminary data.</text>
</comment>
<dbReference type="Gene3D" id="3.60.21.10">
    <property type="match status" value="1"/>
</dbReference>
<dbReference type="AlphaFoldDB" id="A0A6B3SPW3"/>
<evidence type="ECO:0000259" key="1">
    <source>
        <dbReference type="Pfam" id="PF00149"/>
    </source>
</evidence>
<accession>A0A6B3SPW3</accession>
<organism evidence="2 3">
    <name type="scientific">Noviherbaspirillum galbum</name>
    <dbReference type="NCBI Taxonomy" id="2709383"/>
    <lineage>
        <taxon>Bacteria</taxon>
        <taxon>Pseudomonadati</taxon>
        <taxon>Pseudomonadota</taxon>
        <taxon>Betaproteobacteria</taxon>
        <taxon>Burkholderiales</taxon>
        <taxon>Oxalobacteraceae</taxon>
        <taxon>Noviherbaspirillum</taxon>
    </lineage>
</organism>
<dbReference type="Proteomes" id="UP000482155">
    <property type="component" value="Unassembled WGS sequence"/>
</dbReference>
<sequence>MKIQFASDLHLDFIDRRFAGERIIAPADADVLVIAGDIHGGTRAIERFADWPVPVVYVHGNHEFYDGTYEQTLERLGEASSGGRVHHLENGELRLQGVRFLGCCLWTDFEFIPGCREAAMADVERTLHDHRAIRTAAGQFRAEDARRIHHASRAWLAGKLDEPFDGPTVVVTHHAPHAGSLHPRYAGSLLNAGFISDLSGLMGKMRLWIHGHVHDSFDYAVNGTRILANPRGYALNLRDAASLQDIRWENTCFDPAFVVEV</sequence>
<dbReference type="EMBL" id="JAAIVB010000063">
    <property type="protein sequence ID" value="NEX62940.1"/>
    <property type="molecule type" value="Genomic_DNA"/>
</dbReference>
<dbReference type="SUPFAM" id="SSF56300">
    <property type="entry name" value="Metallo-dependent phosphatases"/>
    <property type="match status" value="1"/>
</dbReference>
<dbReference type="InterPro" id="IPR029052">
    <property type="entry name" value="Metallo-depent_PP-like"/>
</dbReference>
<dbReference type="RefSeq" id="WP_163966135.1">
    <property type="nucleotide sequence ID" value="NZ_JAAIVB010000063.1"/>
</dbReference>
<dbReference type="PANTHER" id="PTHR37844:SF2">
    <property type="entry name" value="SER_THR PROTEIN PHOSPHATASE SUPERFAMILY (AFU_ORTHOLOGUE AFUA_1G14840)"/>
    <property type="match status" value="1"/>
</dbReference>
<gene>
    <name evidence="2" type="ORF">G3574_17805</name>
</gene>
<dbReference type="PANTHER" id="PTHR37844">
    <property type="entry name" value="SER/THR PROTEIN PHOSPHATASE SUPERFAMILY (AFU_ORTHOLOGUE AFUA_1G14840)"/>
    <property type="match status" value="1"/>
</dbReference>
<dbReference type="Pfam" id="PF00149">
    <property type="entry name" value="Metallophos"/>
    <property type="match status" value="1"/>
</dbReference>
<dbReference type="GO" id="GO:0016787">
    <property type="term" value="F:hydrolase activity"/>
    <property type="evidence" value="ECO:0007669"/>
    <property type="project" value="InterPro"/>
</dbReference>
<evidence type="ECO:0000313" key="3">
    <source>
        <dbReference type="Proteomes" id="UP000482155"/>
    </source>
</evidence>
<keyword evidence="3" id="KW-1185">Reference proteome</keyword>